<dbReference type="EMBL" id="BART01012595">
    <property type="protein sequence ID" value="GAG82933.1"/>
    <property type="molecule type" value="Genomic_DNA"/>
</dbReference>
<gene>
    <name evidence="1" type="ORF">S01H4_26203</name>
</gene>
<reference evidence="1" key="1">
    <citation type="journal article" date="2014" name="Front. Microbiol.">
        <title>High frequency of phylogenetically diverse reductive dehalogenase-homologous genes in deep subseafloor sedimentary metagenomes.</title>
        <authorList>
            <person name="Kawai M."/>
            <person name="Futagami T."/>
            <person name="Toyoda A."/>
            <person name="Takaki Y."/>
            <person name="Nishi S."/>
            <person name="Hori S."/>
            <person name="Arai W."/>
            <person name="Tsubouchi T."/>
            <person name="Morono Y."/>
            <person name="Uchiyama I."/>
            <person name="Ito T."/>
            <person name="Fujiyama A."/>
            <person name="Inagaki F."/>
            <person name="Takami H."/>
        </authorList>
    </citation>
    <scope>NUCLEOTIDE SEQUENCE</scope>
    <source>
        <strain evidence="1">Expedition CK06-06</strain>
    </source>
</reference>
<accession>X1BFP9</accession>
<sequence>KLNDFSILPEVAGLYMEGKTYTDFFHPSTQWLDNTTGTFNLQALPDAWFNPSHWFKSYNITVAVTLRTDVVYDLTVLTAVGSIDILVSDGVILNGISLTSSTSSIKLDMLGNNTFLGEVSLESSTGRVDSFATKTNFTHGINALTSTGRLALNFTNCIMGDDLIGKTSTGHLYFKSYNMAYTKDIILNLESSTGGIDADLYQYISMGANVTGTWETSTGSIDVLYRDDLVNTNVRFIGSTTTGSIDYMDHATMEITSLGSIYSTLNY</sequence>
<organism evidence="1">
    <name type="scientific">marine sediment metagenome</name>
    <dbReference type="NCBI Taxonomy" id="412755"/>
    <lineage>
        <taxon>unclassified sequences</taxon>
        <taxon>metagenomes</taxon>
        <taxon>ecological metagenomes</taxon>
    </lineage>
</organism>
<comment type="caution">
    <text evidence="1">The sequence shown here is derived from an EMBL/GenBank/DDBJ whole genome shotgun (WGS) entry which is preliminary data.</text>
</comment>
<name>X1BFP9_9ZZZZ</name>
<feature type="non-terminal residue" evidence="1">
    <location>
        <position position="1"/>
    </location>
</feature>
<evidence type="ECO:0000313" key="1">
    <source>
        <dbReference type="EMBL" id="GAG82933.1"/>
    </source>
</evidence>
<proteinExistence type="predicted"/>
<dbReference type="AlphaFoldDB" id="X1BFP9"/>
<protein>
    <submittedName>
        <fullName evidence="1">Uncharacterized protein</fullName>
    </submittedName>
</protein>
<feature type="non-terminal residue" evidence="1">
    <location>
        <position position="267"/>
    </location>
</feature>